<dbReference type="InterPro" id="IPR003439">
    <property type="entry name" value="ABC_transporter-like_ATP-bd"/>
</dbReference>
<sequence length="346" mass="37731">MSPAGARVSGAGAVLLGIDHVDKRFGFGAGQIAALDDATFEIRDNEFFTLLGPSGCGKTTLLRIIAGFEHPTSGRVLLDGRDIGHEPPFKRPVNTMFQSYALFPHLNVRQNIAYGLEMLRWKPADIKRRVDEVLELVQMPAFADRRTTQMSGGQQQRIALARALAPRPRVLLLDEPLSALDLKLRKAMQGELKRLQKETSLTFVMVTHDQEEALALSDRIAVMNKGKVLQVAAPAEIYARPSTCFVADFIGEANLIPSGLVGRPEGRTISIRPEQISVDPRPAAGHRGIAATVTGVTFLGADTLIEARCTGDISIRARLRGAVSGISVGERAEFSWDRANEWMLDA</sequence>
<dbReference type="Pfam" id="PF00005">
    <property type="entry name" value="ABC_tran"/>
    <property type="match status" value="1"/>
</dbReference>
<dbReference type="PANTHER" id="PTHR42781:SF4">
    <property type="entry name" value="SPERMIDINE_PUTRESCINE IMPORT ATP-BINDING PROTEIN POTA"/>
    <property type="match status" value="1"/>
</dbReference>
<dbReference type="PANTHER" id="PTHR42781">
    <property type="entry name" value="SPERMIDINE/PUTRESCINE IMPORT ATP-BINDING PROTEIN POTA"/>
    <property type="match status" value="1"/>
</dbReference>
<evidence type="ECO:0000313" key="7">
    <source>
        <dbReference type="Proteomes" id="UP000094412"/>
    </source>
</evidence>
<evidence type="ECO:0000256" key="1">
    <source>
        <dbReference type="ARBA" id="ARBA00005417"/>
    </source>
</evidence>
<dbReference type="GO" id="GO:0043190">
    <property type="term" value="C:ATP-binding cassette (ABC) transporter complex"/>
    <property type="evidence" value="ECO:0007669"/>
    <property type="project" value="InterPro"/>
</dbReference>
<dbReference type="InterPro" id="IPR050093">
    <property type="entry name" value="ABC_SmlMolc_Importer"/>
</dbReference>
<name>A0A1C2DW06_9HYPH</name>
<keyword evidence="7" id="KW-1185">Reference proteome</keyword>
<dbReference type="Proteomes" id="UP000094412">
    <property type="component" value="Unassembled WGS sequence"/>
</dbReference>
<dbReference type="RefSeq" id="WP_051504906.1">
    <property type="nucleotide sequence ID" value="NZ_MDEO01000031.1"/>
</dbReference>
<dbReference type="GO" id="GO:0016887">
    <property type="term" value="F:ATP hydrolysis activity"/>
    <property type="evidence" value="ECO:0007669"/>
    <property type="project" value="InterPro"/>
</dbReference>
<proteinExistence type="inferred from homology"/>
<keyword evidence="4" id="KW-0067">ATP-binding</keyword>
<dbReference type="PROSITE" id="PS50893">
    <property type="entry name" value="ABC_TRANSPORTER_2"/>
    <property type="match status" value="1"/>
</dbReference>
<dbReference type="InterPro" id="IPR013611">
    <property type="entry name" value="Transp-assoc_OB_typ2"/>
</dbReference>
<dbReference type="GO" id="GO:0015847">
    <property type="term" value="P:putrescine transport"/>
    <property type="evidence" value="ECO:0007669"/>
    <property type="project" value="UniProtKB-ARBA"/>
</dbReference>
<dbReference type="InterPro" id="IPR003593">
    <property type="entry name" value="AAA+_ATPase"/>
</dbReference>
<dbReference type="SMART" id="SM00382">
    <property type="entry name" value="AAA"/>
    <property type="match status" value="1"/>
</dbReference>
<gene>
    <name evidence="6" type="ORF">QV13_11320</name>
</gene>
<dbReference type="FunFam" id="3.40.50.300:FF:000133">
    <property type="entry name" value="Spermidine/putrescine import ATP-binding protein PotA"/>
    <property type="match status" value="1"/>
</dbReference>
<evidence type="ECO:0000256" key="3">
    <source>
        <dbReference type="ARBA" id="ARBA00022741"/>
    </source>
</evidence>
<dbReference type="InterPro" id="IPR008995">
    <property type="entry name" value="Mo/tungstate-bd_C_term_dom"/>
</dbReference>
<dbReference type="InterPro" id="IPR027417">
    <property type="entry name" value="P-loop_NTPase"/>
</dbReference>
<evidence type="ECO:0000259" key="5">
    <source>
        <dbReference type="PROSITE" id="PS50893"/>
    </source>
</evidence>
<evidence type="ECO:0000256" key="4">
    <source>
        <dbReference type="ARBA" id="ARBA00022840"/>
    </source>
</evidence>
<dbReference type="STRING" id="1566387.QV13_11320"/>
<dbReference type="AlphaFoldDB" id="A0A1C2DW06"/>
<evidence type="ECO:0000313" key="6">
    <source>
        <dbReference type="EMBL" id="OCX18816.1"/>
    </source>
</evidence>
<keyword evidence="2" id="KW-0813">Transport</keyword>
<protein>
    <recommendedName>
        <fullName evidence="5">ABC transporter domain-containing protein</fullName>
    </recommendedName>
</protein>
<dbReference type="Pfam" id="PF08402">
    <property type="entry name" value="TOBE_2"/>
    <property type="match status" value="1"/>
</dbReference>
<reference evidence="6 7" key="1">
    <citation type="submission" date="2016-08" db="EMBL/GenBank/DDBJ databases">
        <title>Whole genome sequence of Mesorhizobium sp. strain UASWS1009 isolated from industrial sewage.</title>
        <authorList>
            <person name="Crovadore J."/>
            <person name="Calmin G."/>
            <person name="Chablais R."/>
            <person name="Cochard B."/>
            <person name="Lefort F."/>
        </authorList>
    </citation>
    <scope>NUCLEOTIDE SEQUENCE [LARGE SCALE GENOMIC DNA]</scope>
    <source>
        <strain evidence="6 7">UASWS1009</strain>
    </source>
</reference>
<dbReference type="OrthoDB" id="9802264at2"/>
<dbReference type="PROSITE" id="PS00211">
    <property type="entry name" value="ABC_TRANSPORTER_1"/>
    <property type="match status" value="1"/>
</dbReference>
<dbReference type="Gene3D" id="2.40.50.100">
    <property type="match status" value="1"/>
</dbReference>
<organism evidence="6 7">
    <name type="scientific">Mesorhizobium hungaricum</name>
    <dbReference type="NCBI Taxonomy" id="1566387"/>
    <lineage>
        <taxon>Bacteria</taxon>
        <taxon>Pseudomonadati</taxon>
        <taxon>Pseudomonadota</taxon>
        <taxon>Alphaproteobacteria</taxon>
        <taxon>Hyphomicrobiales</taxon>
        <taxon>Phyllobacteriaceae</taxon>
        <taxon>Mesorhizobium</taxon>
    </lineage>
</organism>
<dbReference type="SUPFAM" id="SSF50331">
    <property type="entry name" value="MOP-like"/>
    <property type="match status" value="1"/>
</dbReference>
<dbReference type="GO" id="GO:0005524">
    <property type="term" value="F:ATP binding"/>
    <property type="evidence" value="ECO:0007669"/>
    <property type="project" value="UniProtKB-KW"/>
</dbReference>
<feature type="domain" description="ABC transporter" evidence="5">
    <location>
        <begin position="16"/>
        <end position="250"/>
    </location>
</feature>
<dbReference type="InterPro" id="IPR017871">
    <property type="entry name" value="ABC_transporter-like_CS"/>
</dbReference>
<comment type="similarity">
    <text evidence="1">Belongs to the ABC transporter superfamily.</text>
</comment>
<comment type="caution">
    <text evidence="6">The sequence shown here is derived from an EMBL/GenBank/DDBJ whole genome shotgun (WGS) entry which is preliminary data.</text>
</comment>
<dbReference type="Gene3D" id="3.40.50.300">
    <property type="entry name" value="P-loop containing nucleotide triphosphate hydrolases"/>
    <property type="match status" value="1"/>
</dbReference>
<evidence type="ECO:0000256" key="2">
    <source>
        <dbReference type="ARBA" id="ARBA00022448"/>
    </source>
</evidence>
<dbReference type="GO" id="GO:0022857">
    <property type="term" value="F:transmembrane transporter activity"/>
    <property type="evidence" value="ECO:0007669"/>
    <property type="project" value="InterPro"/>
</dbReference>
<accession>A0A1C2DW06</accession>
<dbReference type="EMBL" id="MDEO01000031">
    <property type="protein sequence ID" value="OCX18816.1"/>
    <property type="molecule type" value="Genomic_DNA"/>
</dbReference>
<dbReference type="SUPFAM" id="SSF52540">
    <property type="entry name" value="P-loop containing nucleoside triphosphate hydrolases"/>
    <property type="match status" value="1"/>
</dbReference>
<keyword evidence="3" id="KW-0547">Nucleotide-binding</keyword>